<reference evidence="3" key="1">
    <citation type="submission" date="2022-11" db="UniProtKB">
        <authorList>
            <consortium name="WormBaseParasite"/>
        </authorList>
    </citation>
    <scope>IDENTIFICATION</scope>
</reference>
<evidence type="ECO:0000313" key="3">
    <source>
        <dbReference type="WBParaSite" id="ACRNAN_scaffold2146.g16359.t1"/>
    </source>
</evidence>
<keyword evidence="1" id="KW-0812">Transmembrane</keyword>
<keyword evidence="1" id="KW-1133">Transmembrane helix</keyword>
<evidence type="ECO:0000256" key="1">
    <source>
        <dbReference type="SAM" id="Phobius"/>
    </source>
</evidence>
<evidence type="ECO:0000313" key="2">
    <source>
        <dbReference type="Proteomes" id="UP000887540"/>
    </source>
</evidence>
<dbReference type="AlphaFoldDB" id="A0A914DAN9"/>
<dbReference type="WBParaSite" id="ACRNAN_scaffold2146.g16359.t1">
    <property type="protein sequence ID" value="ACRNAN_scaffold2146.g16359.t1"/>
    <property type="gene ID" value="ACRNAN_scaffold2146.g16359"/>
</dbReference>
<name>A0A914DAN9_9BILA</name>
<organism evidence="2 3">
    <name type="scientific">Acrobeloides nanus</name>
    <dbReference type="NCBI Taxonomy" id="290746"/>
    <lineage>
        <taxon>Eukaryota</taxon>
        <taxon>Metazoa</taxon>
        <taxon>Ecdysozoa</taxon>
        <taxon>Nematoda</taxon>
        <taxon>Chromadorea</taxon>
        <taxon>Rhabditida</taxon>
        <taxon>Tylenchina</taxon>
        <taxon>Cephalobomorpha</taxon>
        <taxon>Cephaloboidea</taxon>
        <taxon>Cephalobidae</taxon>
        <taxon>Acrobeloides</taxon>
    </lineage>
</organism>
<protein>
    <submittedName>
        <fullName evidence="3">Uncharacterized protein</fullName>
    </submittedName>
</protein>
<dbReference type="Proteomes" id="UP000887540">
    <property type="component" value="Unplaced"/>
</dbReference>
<sequence>MVGAFIIMLKIKNTSIVIQLFLCIMSIHGPLDLFIIGFFIPNHRKFFVKIIRKLCHKNNSNQTEPVFVIPMV</sequence>
<accession>A0A914DAN9</accession>
<feature type="transmembrane region" description="Helical" evidence="1">
    <location>
        <begin position="16"/>
        <end position="40"/>
    </location>
</feature>
<keyword evidence="2" id="KW-1185">Reference proteome</keyword>
<keyword evidence="1" id="KW-0472">Membrane</keyword>
<proteinExistence type="predicted"/>